<keyword evidence="5 6" id="KW-0472">Membrane</keyword>
<dbReference type="InterPro" id="IPR013525">
    <property type="entry name" value="ABC2_TM"/>
</dbReference>
<dbReference type="STRING" id="1789224.BFG52_12065"/>
<keyword evidence="3 6" id="KW-0812">Transmembrane</keyword>
<comment type="subcellular location">
    <subcellularLocation>
        <location evidence="1">Cell membrane</location>
        <topology evidence="1">Multi-pass membrane protein</topology>
    </subcellularLocation>
</comment>
<feature type="transmembrane region" description="Helical" evidence="6">
    <location>
        <begin position="178"/>
        <end position="202"/>
    </location>
</feature>
<evidence type="ECO:0000256" key="4">
    <source>
        <dbReference type="ARBA" id="ARBA00022989"/>
    </source>
</evidence>
<feature type="transmembrane region" description="Helical" evidence="6">
    <location>
        <begin position="20"/>
        <end position="39"/>
    </location>
</feature>
<feature type="domain" description="ABC-2 type transporter transmembrane" evidence="7">
    <location>
        <begin position="17"/>
        <end position="360"/>
    </location>
</feature>
<dbReference type="Gene3D" id="3.40.1710.10">
    <property type="entry name" value="abc type-2 transporter like domain"/>
    <property type="match status" value="1"/>
</dbReference>
<accession>A0A1B2M1E2</accession>
<organism evidence="8 9">
    <name type="scientific">Acinetobacter larvae</name>
    <dbReference type="NCBI Taxonomy" id="1789224"/>
    <lineage>
        <taxon>Bacteria</taxon>
        <taxon>Pseudomonadati</taxon>
        <taxon>Pseudomonadota</taxon>
        <taxon>Gammaproteobacteria</taxon>
        <taxon>Moraxellales</taxon>
        <taxon>Moraxellaceae</taxon>
        <taxon>Acinetobacter</taxon>
    </lineage>
</organism>
<dbReference type="InterPro" id="IPR051449">
    <property type="entry name" value="ABC-2_transporter_component"/>
</dbReference>
<evidence type="ECO:0000256" key="5">
    <source>
        <dbReference type="ARBA" id="ARBA00023136"/>
    </source>
</evidence>
<dbReference type="GO" id="GO:0140359">
    <property type="term" value="F:ABC-type transporter activity"/>
    <property type="evidence" value="ECO:0007669"/>
    <property type="project" value="InterPro"/>
</dbReference>
<evidence type="ECO:0000256" key="3">
    <source>
        <dbReference type="ARBA" id="ARBA00022692"/>
    </source>
</evidence>
<dbReference type="EMBL" id="CP016895">
    <property type="protein sequence ID" value="AOA59012.1"/>
    <property type="molecule type" value="Genomic_DNA"/>
</dbReference>
<dbReference type="PANTHER" id="PTHR30294:SF47">
    <property type="entry name" value="INNER MEMBRANE TRANSPORT PERMEASE YHHJ"/>
    <property type="match status" value="1"/>
</dbReference>
<dbReference type="PANTHER" id="PTHR30294">
    <property type="entry name" value="MEMBRANE COMPONENT OF ABC TRANSPORTER YHHJ-RELATED"/>
    <property type="match status" value="1"/>
</dbReference>
<evidence type="ECO:0000256" key="2">
    <source>
        <dbReference type="ARBA" id="ARBA00022475"/>
    </source>
</evidence>
<dbReference type="RefSeq" id="WP_067556556.1">
    <property type="nucleotide sequence ID" value="NZ_CP016895.1"/>
</dbReference>
<feature type="transmembrane region" description="Helical" evidence="6">
    <location>
        <begin position="223"/>
        <end position="244"/>
    </location>
</feature>
<keyword evidence="4 6" id="KW-1133">Transmembrane helix</keyword>
<evidence type="ECO:0000313" key="9">
    <source>
        <dbReference type="Proteomes" id="UP000093391"/>
    </source>
</evidence>
<evidence type="ECO:0000259" key="7">
    <source>
        <dbReference type="Pfam" id="PF12698"/>
    </source>
</evidence>
<dbReference type="AlphaFoldDB" id="A0A1B2M1E2"/>
<feature type="transmembrane region" description="Helical" evidence="6">
    <location>
        <begin position="250"/>
        <end position="274"/>
    </location>
</feature>
<dbReference type="Proteomes" id="UP000093391">
    <property type="component" value="Chromosome"/>
</dbReference>
<dbReference type="KEGG" id="ala:BFG52_12065"/>
<feature type="transmembrane region" description="Helical" evidence="6">
    <location>
        <begin position="286"/>
        <end position="309"/>
    </location>
</feature>
<dbReference type="Pfam" id="PF12698">
    <property type="entry name" value="ABC2_membrane_3"/>
    <property type="match status" value="1"/>
</dbReference>
<feature type="transmembrane region" description="Helical" evidence="6">
    <location>
        <begin position="348"/>
        <end position="367"/>
    </location>
</feature>
<keyword evidence="2" id="KW-1003">Cell membrane</keyword>
<dbReference type="OrthoDB" id="9803577at2"/>
<protein>
    <submittedName>
        <fullName evidence="8">Multidrug ABC transporter permease</fullName>
    </submittedName>
</protein>
<dbReference type="GO" id="GO:0005886">
    <property type="term" value="C:plasma membrane"/>
    <property type="evidence" value="ECO:0007669"/>
    <property type="project" value="UniProtKB-SubCell"/>
</dbReference>
<proteinExistence type="predicted"/>
<evidence type="ECO:0000313" key="8">
    <source>
        <dbReference type="EMBL" id="AOA59012.1"/>
    </source>
</evidence>
<gene>
    <name evidence="8" type="ORF">BFG52_12065</name>
</gene>
<name>A0A1B2M1E2_9GAMM</name>
<evidence type="ECO:0000256" key="1">
    <source>
        <dbReference type="ARBA" id="ARBA00004651"/>
    </source>
</evidence>
<evidence type="ECO:0000256" key="6">
    <source>
        <dbReference type="SAM" id="Phobius"/>
    </source>
</evidence>
<keyword evidence="9" id="KW-1185">Reference proteome</keyword>
<reference evidence="8 9" key="1">
    <citation type="submission" date="2016-08" db="EMBL/GenBank/DDBJ databases">
        <authorList>
            <person name="Seilhamer J.J."/>
        </authorList>
    </citation>
    <scope>NUCLEOTIDE SEQUENCE [LARGE SCALE GENOMIC DNA]</scope>
    <source>
        <strain evidence="8 9">BRTC-1</strain>
    </source>
</reference>
<sequence>MWAGIQRELKYLIRHKWDFCLTVLAPLLVIVLFSAMFMHGKPEHVPIGLIDQDQGELSHQIDKYLSLNHSLAVVLRTSSQQEAEQQLNQNKIWGYVQIPAGAEQRLVQGKDAEIAIVYNQSYFSLGNTISSAMLVSSLKAIGDFAGNHYLLNLLPDLDLPSPHVKISPLFNPSLNYEFYLGPFIIPAVLHLLLCCCVAFAVGQEFKYATTATWLNTPHVMRALFAKILVYVIIFCLWTWLWLFWLVEIRGWFIAGSLSLLMLAQFLFYLSYALLSATVVIASKNLAKTFGILAVYGGSSLSFAGVTLPLNNAPLFTQTWALLIPYTPYARLQTEQWVVGSPISTSLPALWVLIFFCVFFSLCCAILLKKYKKGMSL</sequence>